<dbReference type="Gene3D" id="1.20.1250.20">
    <property type="entry name" value="MFS general substrate transporter like domains"/>
    <property type="match status" value="2"/>
</dbReference>
<feature type="transmembrane region" description="Helical" evidence="4">
    <location>
        <begin position="204"/>
        <end position="221"/>
    </location>
</feature>
<evidence type="ECO:0000256" key="3">
    <source>
        <dbReference type="ARBA" id="ARBA00023136"/>
    </source>
</evidence>
<dbReference type="InterPro" id="IPR011701">
    <property type="entry name" value="MFS"/>
</dbReference>
<dbReference type="PROSITE" id="PS50850">
    <property type="entry name" value="MFS"/>
    <property type="match status" value="1"/>
</dbReference>
<evidence type="ECO:0000313" key="7">
    <source>
        <dbReference type="Proteomes" id="UP001157911"/>
    </source>
</evidence>
<feature type="transmembrane region" description="Helical" evidence="4">
    <location>
        <begin position="348"/>
        <end position="371"/>
    </location>
</feature>
<dbReference type="RefSeq" id="WP_283400271.1">
    <property type="nucleotide sequence ID" value="NZ_FXUB01000002.1"/>
</dbReference>
<protein>
    <submittedName>
        <fullName evidence="6">Major Facilitator Superfamily protein</fullName>
    </submittedName>
</protein>
<evidence type="ECO:0000313" key="6">
    <source>
        <dbReference type="EMBL" id="SMP10345.1"/>
    </source>
</evidence>
<feature type="transmembrane region" description="Helical" evidence="4">
    <location>
        <begin position="71"/>
        <end position="89"/>
    </location>
</feature>
<dbReference type="SUPFAM" id="SSF103473">
    <property type="entry name" value="MFS general substrate transporter"/>
    <property type="match status" value="1"/>
</dbReference>
<feature type="transmembrane region" description="Helical" evidence="4">
    <location>
        <begin position="160"/>
        <end position="178"/>
    </location>
</feature>
<dbReference type="PANTHER" id="PTHR23518">
    <property type="entry name" value="C-METHYLTRANSFERASE"/>
    <property type="match status" value="1"/>
</dbReference>
<sequence>MKKNVYLLSVVSLLNDISSEIILSVLPLFITSLGGGGFSIGLIGGFRDFVSNFVKVISGVLSDKFRSKKPFVIAGYGISAFFKFFIGFAKTPFQVLIATVFERIGKGVRTAPRDAIISLSASSQGKGFGLHRAFDTLGALIGTLLALLMVAYWHASYRKVILFAAIISFVSLLPLLFVEEPKVSRVNRKISFSFSFLDGRFKKFLFVAALFAFSSVSYMFFMLRAEEITHSKVVPIVLYAVFNLFYAFLSVPAGVLGDKVGRLTVLSIGYGISALSLLFLAFSNGFMFLVLSFVFYGAAMALIDGTQRAVVGEFSKEEYRASAYGVFHFLTGLFVLLGNVVLGGMWEVGGFFVLLVYSFISFSSAVILKVLL</sequence>
<organism evidence="6 7">
    <name type="scientific">Desulfurobacterium pacificum</name>
    <dbReference type="NCBI Taxonomy" id="240166"/>
    <lineage>
        <taxon>Bacteria</taxon>
        <taxon>Pseudomonadati</taxon>
        <taxon>Aquificota</taxon>
        <taxon>Aquificia</taxon>
        <taxon>Desulfurobacteriales</taxon>
        <taxon>Desulfurobacteriaceae</taxon>
        <taxon>Desulfurobacterium</taxon>
    </lineage>
</organism>
<dbReference type="Proteomes" id="UP001157911">
    <property type="component" value="Unassembled WGS sequence"/>
</dbReference>
<reference evidence="6 7" key="1">
    <citation type="submission" date="2017-05" db="EMBL/GenBank/DDBJ databases">
        <authorList>
            <person name="Varghese N."/>
            <person name="Submissions S."/>
        </authorList>
    </citation>
    <scope>NUCLEOTIDE SEQUENCE [LARGE SCALE GENOMIC DNA]</scope>
    <source>
        <strain evidence="6 7">DSM 15522</strain>
    </source>
</reference>
<dbReference type="InterPro" id="IPR020846">
    <property type="entry name" value="MFS_dom"/>
</dbReference>
<accession>A0ABY1NI62</accession>
<comment type="caution">
    <text evidence="6">The sequence shown here is derived from an EMBL/GenBank/DDBJ whole genome shotgun (WGS) entry which is preliminary data.</text>
</comment>
<feature type="transmembrane region" description="Helical" evidence="4">
    <location>
        <begin position="133"/>
        <end position="153"/>
    </location>
</feature>
<dbReference type="CDD" id="cd17370">
    <property type="entry name" value="MFS_MJ1317_like"/>
    <property type="match status" value="1"/>
</dbReference>
<feature type="transmembrane region" description="Helical" evidence="4">
    <location>
        <begin position="29"/>
        <end position="50"/>
    </location>
</feature>
<feature type="transmembrane region" description="Helical" evidence="4">
    <location>
        <begin position="275"/>
        <end position="303"/>
    </location>
</feature>
<proteinExistence type="predicted"/>
<keyword evidence="1 4" id="KW-0812">Transmembrane</keyword>
<evidence type="ECO:0000256" key="2">
    <source>
        <dbReference type="ARBA" id="ARBA00022989"/>
    </source>
</evidence>
<evidence type="ECO:0000259" key="5">
    <source>
        <dbReference type="PROSITE" id="PS50850"/>
    </source>
</evidence>
<dbReference type="Pfam" id="PF07690">
    <property type="entry name" value="MFS_1"/>
    <property type="match status" value="1"/>
</dbReference>
<keyword evidence="7" id="KW-1185">Reference proteome</keyword>
<dbReference type="PANTHER" id="PTHR23518:SF2">
    <property type="entry name" value="MAJOR FACILITATOR SUPERFAMILY TRANSPORTER"/>
    <property type="match status" value="1"/>
</dbReference>
<evidence type="ECO:0000256" key="1">
    <source>
        <dbReference type="ARBA" id="ARBA00022692"/>
    </source>
</evidence>
<evidence type="ECO:0000256" key="4">
    <source>
        <dbReference type="SAM" id="Phobius"/>
    </source>
</evidence>
<feature type="domain" description="Major facilitator superfamily (MFS) profile" evidence="5">
    <location>
        <begin position="4"/>
        <end position="372"/>
    </location>
</feature>
<keyword evidence="2 4" id="KW-1133">Transmembrane helix</keyword>
<dbReference type="InterPro" id="IPR036259">
    <property type="entry name" value="MFS_trans_sf"/>
</dbReference>
<keyword evidence="3 4" id="KW-0472">Membrane</keyword>
<feature type="transmembrane region" description="Helical" evidence="4">
    <location>
        <begin position="323"/>
        <end position="342"/>
    </location>
</feature>
<feature type="transmembrane region" description="Helical" evidence="4">
    <location>
        <begin position="233"/>
        <end position="255"/>
    </location>
</feature>
<dbReference type="EMBL" id="FXUB01000002">
    <property type="protein sequence ID" value="SMP10345.1"/>
    <property type="molecule type" value="Genomic_DNA"/>
</dbReference>
<gene>
    <name evidence="6" type="ORF">SAMN06265339_0781</name>
</gene>
<name>A0ABY1NI62_9BACT</name>